<organism evidence="3 4">
    <name type="scientific">Chitinophaga filiformis</name>
    <name type="common">Myxococcus filiformis</name>
    <name type="synonym">Flexibacter filiformis</name>
    <dbReference type="NCBI Taxonomy" id="104663"/>
    <lineage>
        <taxon>Bacteria</taxon>
        <taxon>Pseudomonadati</taxon>
        <taxon>Bacteroidota</taxon>
        <taxon>Chitinophagia</taxon>
        <taxon>Chitinophagales</taxon>
        <taxon>Chitinophagaceae</taxon>
        <taxon>Chitinophaga</taxon>
    </lineage>
</organism>
<dbReference type="Proteomes" id="UP000199045">
    <property type="component" value="Unassembled WGS sequence"/>
</dbReference>
<dbReference type="CDD" id="cd05379">
    <property type="entry name" value="CAP_bacterial"/>
    <property type="match status" value="1"/>
</dbReference>
<dbReference type="EMBL" id="FNBN01000007">
    <property type="protein sequence ID" value="SDG94828.1"/>
    <property type="molecule type" value="Genomic_DNA"/>
</dbReference>
<dbReference type="OrthoDB" id="982527at2"/>
<evidence type="ECO:0000256" key="1">
    <source>
        <dbReference type="SAM" id="SignalP"/>
    </source>
</evidence>
<dbReference type="PANTHER" id="PTHR31157:SF1">
    <property type="entry name" value="SCP DOMAIN-CONTAINING PROTEIN"/>
    <property type="match status" value="1"/>
</dbReference>
<feature type="domain" description="SCP" evidence="2">
    <location>
        <begin position="60"/>
        <end position="171"/>
    </location>
</feature>
<protein>
    <submittedName>
        <fullName evidence="3">Uncharacterized conserved protein YkwD, contains CAP (CSP/antigen 5/PR1) domain</fullName>
    </submittedName>
</protein>
<name>A0A1G7YE71_CHIFI</name>
<reference evidence="3 4" key="1">
    <citation type="submission" date="2016-10" db="EMBL/GenBank/DDBJ databases">
        <authorList>
            <person name="de Groot N.N."/>
        </authorList>
    </citation>
    <scope>NUCLEOTIDE SEQUENCE [LARGE SCALE GENOMIC DNA]</scope>
    <source>
        <strain evidence="3 4">DSM 527</strain>
    </source>
</reference>
<gene>
    <name evidence="3" type="ORF">SAMN04488121_107317</name>
</gene>
<accession>A0A1G7YE71</accession>
<dbReference type="InterPro" id="IPR035940">
    <property type="entry name" value="CAP_sf"/>
</dbReference>
<dbReference type="RefSeq" id="WP_089836038.1">
    <property type="nucleotide sequence ID" value="NZ_FNBN01000007.1"/>
</dbReference>
<evidence type="ECO:0000313" key="3">
    <source>
        <dbReference type="EMBL" id="SDG94828.1"/>
    </source>
</evidence>
<evidence type="ECO:0000313" key="4">
    <source>
        <dbReference type="Proteomes" id="UP000199045"/>
    </source>
</evidence>
<dbReference type="InterPro" id="IPR014044">
    <property type="entry name" value="CAP_dom"/>
</dbReference>
<dbReference type="PANTHER" id="PTHR31157">
    <property type="entry name" value="SCP DOMAIN-CONTAINING PROTEIN"/>
    <property type="match status" value="1"/>
</dbReference>
<dbReference type="PROSITE" id="PS51257">
    <property type="entry name" value="PROKAR_LIPOPROTEIN"/>
    <property type="match status" value="1"/>
</dbReference>
<dbReference type="Gene3D" id="3.40.33.10">
    <property type="entry name" value="CAP"/>
    <property type="match status" value="1"/>
</dbReference>
<dbReference type="STRING" id="104663.SAMN04488121_107317"/>
<dbReference type="SUPFAM" id="SSF55797">
    <property type="entry name" value="PR-1-like"/>
    <property type="match status" value="1"/>
</dbReference>
<sequence length="176" mass="19231">MTRKLTFTVFLFALTFHLLVFSCSRSAVPAKTTPVKGNPPTAVGEEPTGSGDAKLIKDILYYTNEFRASKGLPPLKLESYCSLLAQKHSENMASGKVPFGHDQFEIRNDAVTLKFHGVSGVGENVAYGTLDAKGVVDGWIKSPGHRRNMLGDFNMIGIGAAPKGRITYFTQFFVKK</sequence>
<dbReference type="AlphaFoldDB" id="A0A1G7YE71"/>
<keyword evidence="1" id="KW-0732">Signal</keyword>
<dbReference type="Pfam" id="PF00188">
    <property type="entry name" value="CAP"/>
    <property type="match status" value="1"/>
</dbReference>
<feature type="chain" id="PRO_5011461013" evidence="1">
    <location>
        <begin position="28"/>
        <end position="176"/>
    </location>
</feature>
<proteinExistence type="predicted"/>
<evidence type="ECO:0000259" key="2">
    <source>
        <dbReference type="Pfam" id="PF00188"/>
    </source>
</evidence>
<feature type="signal peptide" evidence="1">
    <location>
        <begin position="1"/>
        <end position="27"/>
    </location>
</feature>